<dbReference type="InterPro" id="IPR002110">
    <property type="entry name" value="Ankyrin_rpt"/>
</dbReference>
<dbReference type="Proteomes" id="UP000682733">
    <property type="component" value="Unassembled WGS sequence"/>
</dbReference>
<dbReference type="EMBL" id="CAJNOK010000742">
    <property type="protein sequence ID" value="CAF0772518.1"/>
    <property type="molecule type" value="Genomic_DNA"/>
</dbReference>
<dbReference type="EMBL" id="CAJOBC010002822">
    <property type="protein sequence ID" value="CAF3753185.1"/>
    <property type="molecule type" value="Genomic_DNA"/>
</dbReference>
<evidence type="ECO:0000256" key="2">
    <source>
        <dbReference type="ARBA" id="ARBA00023043"/>
    </source>
</evidence>
<evidence type="ECO:0000256" key="3">
    <source>
        <dbReference type="PROSITE-ProRule" id="PRU00023"/>
    </source>
</evidence>
<feature type="repeat" description="ANK" evidence="3">
    <location>
        <begin position="279"/>
        <end position="311"/>
    </location>
</feature>
<evidence type="ECO:0000256" key="1">
    <source>
        <dbReference type="ARBA" id="ARBA00022737"/>
    </source>
</evidence>
<dbReference type="Pfam" id="PF12796">
    <property type="entry name" value="Ank_2"/>
    <property type="match status" value="2"/>
</dbReference>
<keyword evidence="2 3" id="KW-0040">ANK repeat</keyword>
<dbReference type="InterPro" id="IPR036770">
    <property type="entry name" value="Ankyrin_rpt-contain_sf"/>
</dbReference>
<comment type="caution">
    <text evidence="5">The sequence shown here is derived from an EMBL/GenBank/DDBJ whole genome shotgun (WGS) entry which is preliminary data.</text>
</comment>
<dbReference type="Proteomes" id="UP000681722">
    <property type="component" value="Unassembled WGS sequence"/>
</dbReference>
<dbReference type="InterPro" id="IPR051637">
    <property type="entry name" value="Ank_repeat_dom-contain_49"/>
</dbReference>
<sequence>MTTTDRKTATTFFRACESGDLEEVTNLLNSLSLSDVSACVNKLHKQHTYPSTQLTPLMIASLNAHEGVVEILLDPKYQCNVDDNRGHLHNYYDIGPDKITALVIAIRIKNFSITRLLVEEGKVDVNSCTENNYTALHIACYNGHLDMVQYLLEHGADVCIRNLNQTTILMTATIQGHLEVVRYLLTEVYDNVSEAISLKNKFGQTAFHYAASRGKLAIVRCLLTVNQSETEAMISAVDKDGNTALHLAVLYGRLEIVELLVRTLYQNVDAAIFNAVNNDGDTVLHCAAIAGYVELIKLLLTHAVKIVTNKRHFTPLMCAIDNKREDIVKFFQTHLKTSEFLADLELFGPLNMSANRHSYNVASRLYTSFRRALEYKFNDANTPLPNKVLKETVEIYEFHQECQTLEELETIRDNEKFLRLEALMKIERHLGITSPIYLQAVLRVARWYTEQKMFRRSLDLSLYANRINSEQKFIDQTLVNSELEEVLGHMIRSGQIDQISFDKCLELLEWVQQNVVLSRNDFHDAKNRQTVIFMYLSYIVMKMGPLWPEDQQRYSVYRTISDIIKLDRRDADGRTVLHLVFSEKSPSSSLTDRLGKPDGFIS</sequence>
<dbReference type="PROSITE" id="PS50088">
    <property type="entry name" value="ANK_REPEAT"/>
    <property type="match status" value="3"/>
</dbReference>
<dbReference type="PANTHER" id="PTHR24180">
    <property type="entry name" value="CYCLIN-DEPENDENT KINASE INHIBITOR 2C-RELATED"/>
    <property type="match status" value="1"/>
</dbReference>
<feature type="repeat" description="ANK" evidence="3">
    <location>
        <begin position="240"/>
        <end position="262"/>
    </location>
</feature>
<gene>
    <name evidence="5" type="ORF">GPM918_LOCUS12728</name>
    <name evidence="4" type="ORF">OVA965_LOCUS3161</name>
    <name evidence="7" type="ORF">SRO942_LOCUS12728</name>
    <name evidence="6" type="ORF">TMI583_LOCUS3160</name>
</gene>
<dbReference type="Proteomes" id="UP000677228">
    <property type="component" value="Unassembled WGS sequence"/>
</dbReference>
<dbReference type="Pfam" id="PF13606">
    <property type="entry name" value="Ank_3"/>
    <property type="match status" value="1"/>
</dbReference>
<evidence type="ECO:0000313" key="8">
    <source>
        <dbReference type="Proteomes" id="UP000663829"/>
    </source>
</evidence>
<dbReference type="SMART" id="SM00248">
    <property type="entry name" value="ANK"/>
    <property type="match status" value="8"/>
</dbReference>
<evidence type="ECO:0000313" key="5">
    <source>
        <dbReference type="EMBL" id="CAF0980637.1"/>
    </source>
</evidence>
<dbReference type="EMBL" id="CAJNOQ010002822">
    <property type="protein sequence ID" value="CAF0980637.1"/>
    <property type="molecule type" value="Genomic_DNA"/>
</dbReference>
<name>A0A814F3W1_9BILA</name>
<dbReference type="OrthoDB" id="194358at2759"/>
<feature type="repeat" description="ANK" evidence="3">
    <location>
        <begin position="131"/>
        <end position="163"/>
    </location>
</feature>
<dbReference type="AlphaFoldDB" id="A0A814F3W1"/>
<keyword evidence="8" id="KW-1185">Reference proteome</keyword>
<dbReference type="Pfam" id="PF00023">
    <property type="entry name" value="Ank"/>
    <property type="match status" value="1"/>
</dbReference>
<dbReference type="SUPFAM" id="SSF48403">
    <property type="entry name" value="Ankyrin repeat"/>
    <property type="match status" value="1"/>
</dbReference>
<dbReference type="Gene3D" id="1.25.40.20">
    <property type="entry name" value="Ankyrin repeat-containing domain"/>
    <property type="match status" value="2"/>
</dbReference>
<protein>
    <submittedName>
        <fullName evidence="5">Uncharacterized protein</fullName>
    </submittedName>
</protein>
<organism evidence="5 8">
    <name type="scientific">Didymodactylos carnosus</name>
    <dbReference type="NCBI Taxonomy" id="1234261"/>
    <lineage>
        <taxon>Eukaryota</taxon>
        <taxon>Metazoa</taxon>
        <taxon>Spiralia</taxon>
        <taxon>Gnathifera</taxon>
        <taxon>Rotifera</taxon>
        <taxon>Eurotatoria</taxon>
        <taxon>Bdelloidea</taxon>
        <taxon>Philodinida</taxon>
        <taxon>Philodinidae</taxon>
        <taxon>Didymodactylos</taxon>
    </lineage>
</organism>
<evidence type="ECO:0000313" key="6">
    <source>
        <dbReference type="EMBL" id="CAF3553450.1"/>
    </source>
</evidence>
<evidence type="ECO:0000313" key="4">
    <source>
        <dbReference type="EMBL" id="CAF0772518.1"/>
    </source>
</evidence>
<dbReference type="Proteomes" id="UP000663829">
    <property type="component" value="Unassembled WGS sequence"/>
</dbReference>
<dbReference type="PROSITE" id="PS50297">
    <property type="entry name" value="ANK_REP_REGION"/>
    <property type="match status" value="3"/>
</dbReference>
<reference evidence="5" key="1">
    <citation type="submission" date="2021-02" db="EMBL/GenBank/DDBJ databases">
        <authorList>
            <person name="Nowell W R."/>
        </authorList>
    </citation>
    <scope>NUCLEOTIDE SEQUENCE</scope>
</reference>
<dbReference type="PANTHER" id="PTHR24180:SF45">
    <property type="entry name" value="POLY [ADP-RIBOSE] POLYMERASE TANKYRASE"/>
    <property type="match status" value="1"/>
</dbReference>
<keyword evidence="1" id="KW-0677">Repeat</keyword>
<evidence type="ECO:0000313" key="7">
    <source>
        <dbReference type="EMBL" id="CAF3753185.1"/>
    </source>
</evidence>
<proteinExistence type="predicted"/>
<accession>A0A814F3W1</accession>
<dbReference type="EMBL" id="CAJOBA010000742">
    <property type="protein sequence ID" value="CAF3553450.1"/>
    <property type="molecule type" value="Genomic_DNA"/>
</dbReference>